<dbReference type="InterPro" id="IPR005119">
    <property type="entry name" value="LysR_subst-bd"/>
</dbReference>
<dbReference type="InterPro" id="IPR000847">
    <property type="entry name" value="LysR_HTH_N"/>
</dbReference>
<dbReference type="GO" id="GO:0003700">
    <property type="term" value="F:DNA-binding transcription factor activity"/>
    <property type="evidence" value="ECO:0007669"/>
    <property type="project" value="InterPro"/>
</dbReference>
<gene>
    <name evidence="6" type="primary">benM_2</name>
    <name evidence="6" type="ORF">TRL7639_03069</name>
</gene>
<dbReference type="RefSeq" id="WP_085796719.1">
    <property type="nucleotide sequence ID" value="NZ_FWFO01000002.1"/>
</dbReference>
<organism evidence="6 7">
    <name type="scientific">Falsiruegeria litorea R37</name>
    <dbReference type="NCBI Taxonomy" id="1200284"/>
    <lineage>
        <taxon>Bacteria</taxon>
        <taxon>Pseudomonadati</taxon>
        <taxon>Pseudomonadota</taxon>
        <taxon>Alphaproteobacteria</taxon>
        <taxon>Rhodobacterales</taxon>
        <taxon>Roseobacteraceae</taxon>
        <taxon>Falsiruegeria</taxon>
    </lineage>
</organism>
<dbReference type="Pfam" id="PF03466">
    <property type="entry name" value="LysR_substrate"/>
    <property type="match status" value="1"/>
</dbReference>
<evidence type="ECO:0000256" key="1">
    <source>
        <dbReference type="ARBA" id="ARBA00009437"/>
    </source>
</evidence>
<dbReference type="SUPFAM" id="SSF53850">
    <property type="entry name" value="Periplasmic binding protein-like II"/>
    <property type="match status" value="1"/>
</dbReference>
<dbReference type="GO" id="GO:0005829">
    <property type="term" value="C:cytosol"/>
    <property type="evidence" value="ECO:0007669"/>
    <property type="project" value="TreeGrafter"/>
</dbReference>
<dbReference type="Pfam" id="PF00126">
    <property type="entry name" value="HTH_1"/>
    <property type="match status" value="1"/>
</dbReference>
<feature type="domain" description="HTH lysR-type" evidence="5">
    <location>
        <begin position="1"/>
        <end position="60"/>
    </location>
</feature>
<dbReference type="Proteomes" id="UP000193077">
    <property type="component" value="Unassembled WGS sequence"/>
</dbReference>
<evidence type="ECO:0000256" key="4">
    <source>
        <dbReference type="ARBA" id="ARBA00023163"/>
    </source>
</evidence>
<keyword evidence="7" id="KW-1185">Reference proteome</keyword>
<dbReference type="EMBL" id="FWFO01000002">
    <property type="protein sequence ID" value="SLN56963.1"/>
    <property type="molecule type" value="Genomic_DNA"/>
</dbReference>
<keyword evidence="2" id="KW-0805">Transcription regulation</keyword>
<dbReference type="CDD" id="cd05466">
    <property type="entry name" value="PBP2_LTTR_substrate"/>
    <property type="match status" value="1"/>
</dbReference>
<dbReference type="SUPFAM" id="SSF46785">
    <property type="entry name" value="Winged helix' DNA-binding domain"/>
    <property type="match status" value="1"/>
</dbReference>
<proteinExistence type="inferred from homology"/>
<comment type="similarity">
    <text evidence="1">Belongs to the LysR transcriptional regulatory family.</text>
</comment>
<sequence length="301" mass="33469">MNLNNKALHLFVGIIEEGSLARASQRMNLSAPAASRLIQILELEAGATLFYREHKQLIPTSEAELFYPEAVRILSAIDNIPEFFNRLSSEHTVPLRILCHPRAVNGLVLPAMTLASKRDPGLRMQLEIHPRRNLGRTIELGLFDVGISTLPLPVKEMRPTLLAKTQLHVLLPKNHAMADKTNIETNELIGEDYIAMDKHTVIRRIVDRTLAAQNLNLPVKHEVSAGAAAYRLVREGGGFTFADPLAVEPELLPSVALIPWHPISNVEYGYFETQSSRKHAAHATFVDCLNEICSQRLSGFA</sequence>
<evidence type="ECO:0000313" key="7">
    <source>
        <dbReference type="Proteomes" id="UP000193077"/>
    </source>
</evidence>
<keyword evidence="4" id="KW-0804">Transcription</keyword>
<dbReference type="AlphaFoldDB" id="A0A1Y5T6E2"/>
<reference evidence="6 7" key="1">
    <citation type="submission" date="2017-03" db="EMBL/GenBank/DDBJ databases">
        <authorList>
            <person name="Afonso C.L."/>
            <person name="Miller P.J."/>
            <person name="Scott M.A."/>
            <person name="Spackman E."/>
            <person name="Goraichik I."/>
            <person name="Dimitrov K.M."/>
            <person name="Suarez D.L."/>
            <person name="Swayne D.E."/>
        </authorList>
    </citation>
    <scope>NUCLEOTIDE SEQUENCE [LARGE SCALE GENOMIC DNA]</scope>
    <source>
        <strain evidence="6 7">CECT 7639</strain>
    </source>
</reference>
<evidence type="ECO:0000256" key="2">
    <source>
        <dbReference type="ARBA" id="ARBA00023015"/>
    </source>
</evidence>
<evidence type="ECO:0000313" key="6">
    <source>
        <dbReference type="EMBL" id="SLN56963.1"/>
    </source>
</evidence>
<dbReference type="Gene3D" id="3.40.190.290">
    <property type="match status" value="1"/>
</dbReference>
<evidence type="ECO:0000256" key="3">
    <source>
        <dbReference type="ARBA" id="ARBA00023125"/>
    </source>
</evidence>
<dbReference type="GO" id="GO:0003677">
    <property type="term" value="F:DNA binding"/>
    <property type="evidence" value="ECO:0007669"/>
    <property type="project" value="UniProtKB-KW"/>
</dbReference>
<dbReference type="Gene3D" id="1.10.10.10">
    <property type="entry name" value="Winged helix-like DNA-binding domain superfamily/Winged helix DNA-binding domain"/>
    <property type="match status" value="1"/>
</dbReference>
<dbReference type="PROSITE" id="PS50931">
    <property type="entry name" value="HTH_LYSR"/>
    <property type="match status" value="1"/>
</dbReference>
<dbReference type="InterPro" id="IPR036390">
    <property type="entry name" value="WH_DNA-bd_sf"/>
</dbReference>
<accession>A0A1Y5T6E2</accession>
<protein>
    <submittedName>
        <fullName evidence="6">HTH-type transcriptional regulator BenM</fullName>
    </submittedName>
</protein>
<name>A0A1Y5T6E2_9RHOB</name>
<dbReference type="OrthoDB" id="8479870at2"/>
<keyword evidence="3" id="KW-0238">DNA-binding</keyword>
<dbReference type="InterPro" id="IPR050950">
    <property type="entry name" value="HTH-type_LysR_regulators"/>
</dbReference>
<evidence type="ECO:0000259" key="5">
    <source>
        <dbReference type="PROSITE" id="PS50931"/>
    </source>
</evidence>
<dbReference type="PANTHER" id="PTHR30419">
    <property type="entry name" value="HTH-TYPE TRANSCRIPTIONAL REGULATOR YBHD"/>
    <property type="match status" value="1"/>
</dbReference>
<dbReference type="InterPro" id="IPR036388">
    <property type="entry name" value="WH-like_DNA-bd_sf"/>
</dbReference>